<dbReference type="GO" id="GO:0000139">
    <property type="term" value="C:Golgi membrane"/>
    <property type="evidence" value="ECO:0007669"/>
    <property type="project" value="UniProtKB-SubCell"/>
</dbReference>
<dbReference type="InterPro" id="IPR045888">
    <property type="entry name" value="Erv"/>
</dbReference>
<evidence type="ECO:0000256" key="5">
    <source>
        <dbReference type="RuleBase" id="RU369013"/>
    </source>
</evidence>
<evidence type="ECO:0000256" key="2">
    <source>
        <dbReference type="ARBA" id="ARBA00022692"/>
    </source>
</evidence>
<comment type="similarity">
    <text evidence="5">Belongs to the ERGIC family.</text>
</comment>
<dbReference type="GO" id="GO:0006888">
    <property type="term" value="P:endoplasmic reticulum to Golgi vesicle-mediated transport"/>
    <property type="evidence" value="ECO:0007669"/>
    <property type="project" value="UniProtKB-UniRule"/>
</dbReference>
<keyword evidence="2" id="KW-0812">Transmembrane</keyword>
<dbReference type="GO" id="GO:0033116">
    <property type="term" value="C:endoplasmic reticulum-Golgi intermediate compartment membrane"/>
    <property type="evidence" value="ECO:0007669"/>
    <property type="project" value="UniProtKB-SubCell"/>
</dbReference>
<keyword evidence="3" id="KW-1133">Transmembrane helix</keyword>
<evidence type="ECO:0000256" key="4">
    <source>
        <dbReference type="ARBA" id="ARBA00023136"/>
    </source>
</evidence>
<reference evidence="8 9" key="1">
    <citation type="submission" date="2019-06" db="EMBL/GenBank/DDBJ databases">
        <title>Wine fermentation using esterase from Monascus purpureus.</title>
        <authorList>
            <person name="Geng C."/>
            <person name="Zhang Y."/>
        </authorList>
    </citation>
    <scope>NUCLEOTIDE SEQUENCE [LARGE SCALE GENOMIC DNA]</scope>
    <source>
        <strain evidence="8">HQ1</strain>
    </source>
</reference>
<comment type="function">
    <text evidence="5">Plays a role in transport between endoplasmic reticulum and Golgi.</text>
</comment>
<comment type="caution">
    <text evidence="8">The sequence shown here is derived from an EMBL/GenBank/DDBJ whole genome shotgun (WGS) entry which is preliminary data.</text>
</comment>
<feature type="domain" description="Endoplasmic reticulum vesicle transporter N-terminal" evidence="7">
    <location>
        <begin position="21"/>
        <end position="109"/>
    </location>
</feature>
<dbReference type="PANTHER" id="PTHR10984:SF81">
    <property type="entry name" value="ER-DERIVED VESICLES PROTEIN ERV41"/>
    <property type="match status" value="1"/>
</dbReference>
<keyword evidence="5" id="KW-0813">Transport</keyword>
<evidence type="ECO:0000256" key="3">
    <source>
        <dbReference type="ARBA" id="ARBA00022989"/>
    </source>
</evidence>
<comment type="subcellular location">
    <subcellularLocation>
        <location evidence="5">Endoplasmic reticulum membrane</location>
        <topology evidence="5">Multi-pass membrane protein</topology>
    </subcellularLocation>
    <subcellularLocation>
        <location evidence="5">Endoplasmic reticulum-Golgi intermediate compartment membrane</location>
        <topology evidence="5">Multi-pass membrane protein</topology>
    </subcellularLocation>
    <subcellularLocation>
        <location evidence="5">Golgi apparatus membrane</location>
        <topology evidence="5">Multi-pass membrane protein</topology>
    </subcellularLocation>
    <subcellularLocation>
        <location evidence="1">Membrane</location>
    </subcellularLocation>
</comment>
<keyword evidence="5" id="KW-0931">ER-Golgi transport</keyword>
<evidence type="ECO:0000259" key="7">
    <source>
        <dbReference type="Pfam" id="PF13850"/>
    </source>
</evidence>
<dbReference type="PANTHER" id="PTHR10984">
    <property type="entry name" value="ENDOPLASMIC RETICULUM-GOLGI INTERMEDIATE COMPARTMENT PROTEIN"/>
    <property type="match status" value="1"/>
</dbReference>
<dbReference type="EMBL" id="VIFY01000063">
    <property type="protein sequence ID" value="TQB72473.1"/>
    <property type="molecule type" value="Genomic_DNA"/>
</dbReference>
<keyword evidence="5" id="KW-0333">Golgi apparatus</keyword>
<dbReference type="InterPro" id="IPR039542">
    <property type="entry name" value="Erv_N"/>
</dbReference>
<name>A0A507QVR0_MONPU</name>
<evidence type="ECO:0000313" key="9">
    <source>
        <dbReference type="Proteomes" id="UP000319663"/>
    </source>
</evidence>
<dbReference type="GO" id="GO:0005789">
    <property type="term" value="C:endoplasmic reticulum membrane"/>
    <property type="evidence" value="ECO:0007669"/>
    <property type="project" value="UniProtKB-SubCell"/>
</dbReference>
<gene>
    <name evidence="8" type="ORF">MPDQ_006787</name>
</gene>
<dbReference type="Pfam" id="PF07970">
    <property type="entry name" value="COPIIcoated_ERV"/>
    <property type="match status" value="1"/>
</dbReference>
<keyword evidence="4" id="KW-0472">Membrane</keyword>
<dbReference type="InterPro" id="IPR012936">
    <property type="entry name" value="Erv_C"/>
</dbReference>
<dbReference type="Pfam" id="PF13850">
    <property type="entry name" value="ERGIC_N"/>
    <property type="match status" value="1"/>
</dbReference>
<dbReference type="Proteomes" id="UP000319663">
    <property type="component" value="Unassembled WGS sequence"/>
</dbReference>
<evidence type="ECO:0000256" key="1">
    <source>
        <dbReference type="ARBA" id="ARBA00004370"/>
    </source>
</evidence>
<keyword evidence="5" id="KW-0256">Endoplasmic reticulum</keyword>
<dbReference type="STRING" id="5098.A0A507QVR0"/>
<dbReference type="GO" id="GO:0006890">
    <property type="term" value="P:retrograde vesicle-mediated transport, Golgi to endoplasmic reticulum"/>
    <property type="evidence" value="ECO:0007669"/>
    <property type="project" value="TreeGrafter"/>
</dbReference>
<dbReference type="OrthoDB" id="5541786at2759"/>
<evidence type="ECO:0000313" key="8">
    <source>
        <dbReference type="EMBL" id="TQB72473.1"/>
    </source>
</evidence>
<sequence length="396" mass="45003">MNGFATHELNEDAFGQKPGLLKTFDAFPKTKPSYTAPSRRGGQWTIIVLAICTLLSLSELRTWFHGTEKHHFSVEKGVSHELQLNLDIVIKMHCDEVRVNIQDAAGDRILAGESLSREPTSWKVWTEKRNYQHSRSGAREYQTLNQEDSARLAAQEEDVHAHHVMGEVRRNPRRKFPKSPRVGRGDVIDSCRIYGSLEGNKVHGDFQITARGHGYLETGAHLDHNAFNFTHMITELSFGPHYPSLLNPLDKTIAVAESHYYKYQYFLSIVPTIYSRDSRTLDKYTASPSLAQRNKNKKMVFTNQYAATSQSGSIPEHPMYVPGIFFRYEIEPILLLVSEERSSFLGLLVRLINTVSGVLVTGGWLYQISGWFGEVFWRKRGGRGKTEGVLDGRHHD</sequence>
<organism evidence="8 9">
    <name type="scientific">Monascus purpureus</name>
    <name type="common">Red mold</name>
    <name type="synonym">Monascus anka</name>
    <dbReference type="NCBI Taxonomy" id="5098"/>
    <lineage>
        <taxon>Eukaryota</taxon>
        <taxon>Fungi</taxon>
        <taxon>Dikarya</taxon>
        <taxon>Ascomycota</taxon>
        <taxon>Pezizomycotina</taxon>
        <taxon>Eurotiomycetes</taxon>
        <taxon>Eurotiomycetidae</taxon>
        <taxon>Eurotiales</taxon>
        <taxon>Aspergillaceae</taxon>
        <taxon>Monascus</taxon>
    </lineage>
</organism>
<dbReference type="GO" id="GO:0030134">
    <property type="term" value="C:COPII-coated ER to Golgi transport vesicle"/>
    <property type="evidence" value="ECO:0007669"/>
    <property type="project" value="TreeGrafter"/>
</dbReference>
<proteinExistence type="inferred from homology"/>
<keyword evidence="9" id="KW-1185">Reference proteome</keyword>
<feature type="domain" description="Endoplasmic reticulum vesicle transporter C-terminal" evidence="6">
    <location>
        <begin position="189"/>
        <end position="363"/>
    </location>
</feature>
<evidence type="ECO:0000259" key="6">
    <source>
        <dbReference type="Pfam" id="PF07970"/>
    </source>
</evidence>
<dbReference type="AlphaFoldDB" id="A0A507QVR0"/>
<protein>
    <recommendedName>
        <fullName evidence="5">Endoplasmic reticulum-Golgi intermediate compartment protein</fullName>
    </recommendedName>
</protein>
<accession>A0A507QVR0</accession>